<evidence type="ECO:0000313" key="1">
    <source>
        <dbReference type="EMBL" id="TGY78583.1"/>
    </source>
</evidence>
<reference evidence="1" key="1">
    <citation type="submission" date="2019-04" db="EMBL/GenBank/DDBJ databases">
        <title>Microbes associate with the intestines of laboratory mice.</title>
        <authorList>
            <person name="Navarre W."/>
            <person name="Wong E."/>
            <person name="Huang K."/>
            <person name="Tropini C."/>
            <person name="Ng K."/>
            <person name="Yu B."/>
        </authorList>
    </citation>
    <scope>NUCLEOTIDE SEQUENCE</scope>
    <source>
        <strain evidence="1">NM04_E33</strain>
    </source>
</reference>
<protein>
    <submittedName>
        <fullName evidence="1">ATP-grasp domain-containing protein</fullName>
    </submittedName>
</protein>
<name>A0AC61RLJ3_9BACT</name>
<gene>
    <name evidence="1" type="ORF">E5331_09705</name>
</gene>
<dbReference type="Proteomes" id="UP000306319">
    <property type="component" value="Unassembled WGS sequence"/>
</dbReference>
<sequence length="317" mass="35754">MKNQQLTVLFLGGARRVSLAELLIRSGKRIGYDVKIVSYELTEDVPISLVGQVVKGLKWNDPDVVPDIERVVKEFDINIILPFVNGAIEIASICRDRMPSVFVPVTDFETACKLFDKAEAAKVFKEAGLPIPRTYSVLSAQMPAIAKPRKGGSSRGIHIFHNMEDLMHLHDLKSYLVQEYIPNCKEYTVDCYISRDGEILTTVPRERIEIMGGESTRTRTCRNSILEELSRKVIETFSLRGPVNLQFLHDLDSDRYLLMEVNPRLGGGVICSIFAGAPITDYIIDEALGVELSPCNDWASDTLMARYFKEAIFYEER</sequence>
<evidence type="ECO:0000313" key="2">
    <source>
        <dbReference type="Proteomes" id="UP000306319"/>
    </source>
</evidence>
<organism evidence="1 2">
    <name type="scientific">Lepagella muris</name>
    <dbReference type="NCBI Taxonomy" id="3032870"/>
    <lineage>
        <taxon>Bacteria</taxon>
        <taxon>Pseudomonadati</taxon>
        <taxon>Bacteroidota</taxon>
        <taxon>Bacteroidia</taxon>
        <taxon>Bacteroidales</taxon>
        <taxon>Muribaculaceae</taxon>
        <taxon>Lepagella</taxon>
    </lineage>
</organism>
<proteinExistence type="predicted"/>
<accession>A0AC61RLJ3</accession>
<comment type="caution">
    <text evidence="1">The sequence shown here is derived from an EMBL/GenBank/DDBJ whole genome shotgun (WGS) entry which is preliminary data.</text>
</comment>
<dbReference type="EMBL" id="SRYB01000012">
    <property type="protein sequence ID" value="TGY78583.1"/>
    <property type="molecule type" value="Genomic_DNA"/>
</dbReference>
<keyword evidence="2" id="KW-1185">Reference proteome</keyword>